<protein>
    <submittedName>
        <fullName evidence="1">Uncharacterized protein</fullName>
    </submittedName>
</protein>
<accession>A0A1X7CZ28</accession>
<reference evidence="2" key="2">
    <citation type="submission" date="2015-06" db="EMBL/GenBank/DDBJ databases">
        <title>Genome Sequence of Bacillus endophyticus and Analysis of its Companion Mechanism in the Ketogulonigenium vulgare-Bacillus strain Consortium.</title>
        <authorList>
            <person name="Jia N."/>
            <person name="Du J."/>
            <person name="Ding M.-Z."/>
            <person name="Gao F."/>
            <person name="Yuan Y.-J."/>
        </authorList>
    </citation>
    <scope>NUCLEOTIDE SEQUENCE [LARGE SCALE GENOMIC DNA]</scope>
    <source>
        <strain evidence="2">Hbe603</strain>
    </source>
</reference>
<accession>A0A0H4KP45</accession>
<evidence type="ECO:0000313" key="1">
    <source>
        <dbReference type="EMBL" id="AKO94124.1"/>
    </source>
</evidence>
<dbReference type="Pfam" id="PF14038">
    <property type="entry name" value="YqzE"/>
    <property type="match status" value="1"/>
</dbReference>
<dbReference type="EMBL" id="CP011974">
    <property type="protein sequence ID" value="AKO94124.1"/>
    <property type="molecule type" value="Genomic_DNA"/>
</dbReference>
<reference evidence="1 2" key="1">
    <citation type="journal article" date="2015" name="PLoS ONE">
        <title>Genome Sequence of Bacillus endophyticus and Analysis of Its Companion Mechanism in the Ketogulonigenium vulgare-Bacillus Strain Consortium.</title>
        <authorList>
            <person name="Jia N."/>
            <person name="Du J."/>
            <person name="Ding M.Z."/>
            <person name="Gao F."/>
            <person name="Yuan Y.J."/>
        </authorList>
    </citation>
    <scope>NUCLEOTIDE SEQUENCE [LARGE SCALE GENOMIC DNA]</scope>
    <source>
        <strain evidence="1 2">Hbe603</strain>
    </source>
</reference>
<evidence type="ECO:0000313" key="2">
    <source>
        <dbReference type="Proteomes" id="UP000036202"/>
    </source>
</evidence>
<dbReference type="KEGG" id="beo:BEH_19715"/>
<dbReference type="eggNOG" id="ENOG5033ENU">
    <property type="taxonomic scope" value="Bacteria"/>
</dbReference>
<keyword evidence="2" id="KW-1185">Reference proteome</keyword>
<dbReference type="InterPro" id="IPR025622">
    <property type="entry name" value="YqzE"/>
</dbReference>
<dbReference type="GeneID" id="93699935"/>
<dbReference type="PATRIC" id="fig|135735.6.peg.4181"/>
<proteinExistence type="predicted"/>
<name>A0A0H4KP45_9BACI</name>
<organism evidence="1 2">
    <name type="scientific">Priestia filamentosa</name>
    <dbReference type="NCBI Taxonomy" id="1402861"/>
    <lineage>
        <taxon>Bacteria</taxon>
        <taxon>Bacillati</taxon>
        <taxon>Bacillota</taxon>
        <taxon>Bacilli</taxon>
        <taxon>Bacillales</taxon>
        <taxon>Bacillaceae</taxon>
        <taxon>Priestia</taxon>
    </lineage>
</organism>
<dbReference type="AlphaFoldDB" id="A0A0H4KP45"/>
<sequence length="61" mass="7609">MSVNDYVKFMTQEIVQYMDKPKDDRKKQRQQKKQERQPFAVRWFGVLPYALIMMKRRQKNK</sequence>
<gene>
    <name evidence="1" type="ORF">BEH_19715</name>
</gene>
<dbReference type="RefSeq" id="WP_019391505.1">
    <property type="nucleotide sequence ID" value="NZ_ALIM01000014.1"/>
</dbReference>
<dbReference type="Proteomes" id="UP000036202">
    <property type="component" value="Chromosome"/>
</dbReference>